<sequence length="134" mass="14403">MMSFFNNEHLGKLILRMALGVTLLLHGIAKIGAPGVMDRIGDHLQSWSLPAPLAFGVFIGELVAPLMILAGWRCRIGGALTAINMLFAIVLMRLGAVWALSDTGGWRIETEILMLAAALALMFCGSGRMAVRPD</sequence>
<feature type="transmembrane region" description="Helical" evidence="7">
    <location>
        <begin position="53"/>
        <end position="72"/>
    </location>
</feature>
<keyword evidence="9" id="KW-1185">Reference proteome</keyword>
<evidence type="ECO:0000313" key="8">
    <source>
        <dbReference type="EMBL" id="ART62501.1"/>
    </source>
</evidence>
<dbReference type="GO" id="GO:0005886">
    <property type="term" value="C:plasma membrane"/>
    <property type="evidence" value="ECO:0007669"/>
    <property type="project" value="UniProtKB-SubCell"/>
</dbReference>
<evidence type="ECO:0000256" key="2">
    <source>
        <dbReference type="ARBA" id="ARBA00006679"/>
    </source>
</evidence>
<keyword evidence="6 7" id="KW-0472">Membrane</keyword>
<dbReference type="OrthoDB" id="280866at2"/>
<evidence type="ECO:0000313" key="9">
    <source>
        <dbReference type="Proteomes" id="UP000194457"/>
    </source>
</evidence>
<gene>
    <name evidence="8" type="ORF">B9H00_05080</name>
</gene>
<dbReference type="PANTHER" id="PTHR33452:SF1">
    <property type="entry name" value="INNER MEMBRANE PROTEIN YPHA-RELATED"/>
    <property type="match status" value="1"/>
</dbReference>
<evidence type="ECO:0000256" key="5">
    <source>
        <dbReference type="ARBA" id="ARBA00022989"/>
    </source>
</evidence>
<evidence type="ECO:0000256" key="3">
    <source>
        <dbReference type="ARBA" id="ARBA00022475"/>
    </source>
</evidence>
<dbReference type="Proteomes" id="UP000194457">
    <property type="component" value="Chromosome"/>
</dbReference>
<keyword evidence="4 7" id="KW-0812">Transmembrane</keyword>
<evidence type="ECO:0000256" key="1">
    <source>
        <dbReference type="ARBA" id="ARBA00004651"/>
    </source>
</evidence>
<evidence type="ECO:0000256" key="7">
    <source>
        <dbReference type="SAM" id="Phobius"/>
    </source>
</evidence>
<comment type="similarity">
    <text evidence="2">Belongs to the DoxX family.</text>
</comment>
<accession>A0A240ULY1</accession>
<dbReference type="InterPro" id="IPR051907">
    <property type="entry name" value="DoxX-like_oxidoreductase"/>
</dbReference>
<name>A0A240ULY1_9GAMM</name>
<evidence type="ECO:0000256" key="4">
    <source>
        <dbReference type="ARBA" id="ARBA00022692"/>
    </source>
</evidence>
<feature type="transmembrane region" description="Helical" evidence="7">
    <location>
        <begin position="79"/>
        <end position="100"/>
    </location>
</feature>
<keyword evidence="3" id="KW-1003">Cell membrane</keyword>
<reference evidence="8 9" key="1">
    <citation type="submission" date="2017-05" db="EMBL/GenBank/DDBJ databases">
        <authorList>
            <person name="Song R."/>
            <person name="Chenine A.L."/>
            <person name="Ruprecht R.M."/>
        </authorList>
    </citation>
    <scope>NUCLEOTIDE SEQUENCE [LARGE SCALE GENOMIC DNA]</scope>
    <source>
        <strain evidence="8">SW32</strain>
    </source>
</reference>
<dbReference type="EMBL" id="CP021358">
    <property type="protein sequence ID" value="ART62501.1"/>
    <property type="molecule type" value="Genomic_DNA"/>
</dbReference>
<evidence type="ECO:0000256" key="6">
    <source>
        <dbReference type="ARBA" id="ARBA00023136"/>
    </source>
</evidence>
<organism evidence="8 9">
    <name type="scientific">Kushneria marisflavi</name>
    <dbReference type="NCBI Taxonomy" id="157779"/>
    <lineage>
        <taxon>Bacteria</taxon>
        <taxon>Pseudomonadati</taxon>
        <taxon>Pseudomonadota</taxon>
        <taxon>Gammaproteobacteria</taxon>
        <taxon>Oceanospirillales</taxon>
        <taxon>Halomonadaceae</taxon>
        <taxon>Kushneria</taxon>
    </lineage>
</organism>
<dbReference type="AlphaFoldDB" id="A0A240ULY1"/>
<dbReference type="KEGG" id="kma:B9H00_05080"/>
<dbReference type="PANTHER" id="PTHR33452">
    <property type="entry name" value="OXIDOREDUCTASE CATD-RELATED"/>
    <property type="match status" value="1"/>
</dbReference>
<proteinExistence type="inferred from homology"/>
<dbReference type="InterPro" id="IPR032808">
    <property type="entry name" value="DoxX"/>
</dbReference>
<comment type="subcellular location">
    <subcellularLocation>
        <location evidence="1">Cell membrane</location>
        <topology evidence="1">Multi-pass membrane protein</topology>
    </subcellularLocation>
</comment>
<keyword evidence="5 7" id="KW-1133">Transmembrane helix</keyword>
<dbReference type="Pfam" id="PF07681">
    <property type="entry name" value="DoxX"/>
    <property type="match status" value="1"/>
</dbReference>
<feature type="transmembrane region" description="Helical" evidence="7">
    <location>
        <begin position="112"/>
        <end position="131"/>
    </location>
</feature>
<protein>
    <submittedName>
        <fullName evidence="8">GntR family transcriptional regulator</fullName>
    </submittedName>
</protein>